<dbReference type="Proteomes" id="UP000282574">
    <property type="component" value="Unassembled WGS sequence"/>
</dbReference>
<sequence>MAAVKSLLAFSYRFGILPVNVGLPITHPKAKDTLNERILSEEQVQAMIALETEPRNRAILQLLYSAGLRVSELCALTWKDLTPRGTAGQVTVFGKGGRTRTVLLPAPIWEEISQIKDVAKSDDPVFRSRESDDKGQGLHRSQVHRIVARAGERAGIEGKVSPHWLRHAHATHSLDRGAPIHLVQSTLGHASVATTSRYLHARPNESSSLYLPY</sequence>
<evidence type="ECO:0000256" key="3">
    <source>
        <dbReference type="ARBA" id="ARBA00023172"/>
    </source>
</evidence>
<dbReference type="GO" id="GO:0015074">
    <property type="term" value="P:DNA integration"/>
    <property type="evidence" value="ECO:0007669"/>
    <property type="project" value="InterPro"/>
</dbReference>
<comment type="similarity">
    <text evidence="1">Belongs to the 'phage' integrase family.</text>
</comment>
<evidence type="ECO:0000259" key="4">
    <source>
        <dbReference type="PROSITE" id="PS51898"/>
    </source>
</evidence>
<dbReference type="Gene3D" id="1.10.443.10">
    <property type="entry name" value="Intergrase catalytic core"/>
    <property type="match status" value="1"/>
</dbReference>
<dbReference type="GO" id="GO:0003677">
    <property type="term" value="F:DNA binding"/>
    <property type="evidence" value="ECO:0007669"/>
    <property type="project" value="UniProtKB-KW"/>
</dbReference>
<evidence type="ECO:0000256" key="2">
    <source>
        <dbReference type="ARBA" id="ARBA00023125"/>
    </source>
</evidence>
<comment type="caution">
    <text evidence="5">The sequence shown here is derived from an EMBL/GenBank/DDBJ whole genome shotgun (WGS) entry which is preliminary data.</text>
</comment>
<dbReference type="PROSITE" id="PS51898">
    <property type="entry name" value="TYR_RECOMBINASE"/>
    <property type="match status" value="1"/>
</dbReference>
<dbReference type="GO" id="GO:0006310">
    <property type="term" value="P:DNA recombination"/>
    <property type="evidence" value="ECO:0007669"/>
    <property type="project" value="UniProtKB-KW"/>
</dbReference>
<protein>
    <submittedName>
        <fullName evidence="5">Tyrosine recombinase XerC</fullName>
    </submittedName>
</protein>
<name>A0AB37UHI0_9CYAN</name>
<dbReference type="PANTHER" id="PTHR30349">
    <property type="entry name" value="PHAGE INTEGRASE-RELATED"/>
    <property type="match status" value="1"/>
</dbReference>
<keyword evidence="3" id="KW-0233">DNA recombination</keyword>
<accession>A0AB37UHI0</accession>
<dbReference type="AlphaFoldDB" id="A0AB37UHI0"/>
<gene>
    <name evidence="5" type="ORF">DSM107010_39980</name>
</gene>
<dbReference type="RefSeq" id="WP_199755663.1">
    <property type="nucleotide sequence ID" value="NZ_JAVKZF010000004.1"/>
</dbReference>
<keyword evidence="2" id="KW-0238">DNA-binding</keyword>
<dbReference type="EMBL" id="RSCK01000037">
    <property type="protein sequence ID" value="RUT10758.1"/>
    <property type="molecule type" value="Genomic_DNA"/>
</dbReference>
<organism evidence="5 6">
    <name type="scientific">Chroococcidiopsis cubana SAG 39.79</name>
    <dbReference type="NCBI Taxonomy" id="388085"/>
    <lineage>
        <taxon>Bacteria</taxon>
        <taxon>Bacillati</taxon>
        <taxon>Cyanobacteriota</taxon>
        <taxon>Cyanophyceae</taxon>
        <taxon>Chroococcidiopsidales</taxon>
        <taxon>Chroococcidiopsidaceae</taxon>
        <taxon>Chroococcidiopsis</taxon>
    </lineage>
</organism>
<evidence type="ECO:0000313" key="6">
    <source>
        <dbReference type="Proteomes" id="UP000282574"/>
    </source>
</evidence>
<dbReference type="SUPFAM" id="SSF56349">
    <property type="entry name" value="DNA breaking-rejoining enzymes"/>
    <property type="match status" value="1"/>
</dbReference>
<evidence type="ECO:0000256" key="1">
    <source>
        <dbReference type="ARBA" id="ARBA00008857"/>
    </source>
</evidence>
<evidence type="ECO:0000313" key="5">
    <source>
        <dbReference type="EMBL" id="RUT10758.1"/>
    </source>
</evidence>
<feature type="domain" description="Tyr recombinase" evidence="4">
    <location>
        <begin position="34"/>
        <end position="211"/>
    </location>
</feature>
<dbReference type="InterPro" id="IPR002104">
    <property type="entry name" value="Integrase_catalytic"/>
</dbReference>
<dbReference type="InterPro" id="IPR050090">
    <property type="entry name" value="Tyrosine_recombinase_XerCD"/>
</dbReference>
<dbReference type="PANTHER" id="PTHR30349:SF41">
    <property type="entry name" value="INTEGRASE_RECOMBINASE PROTEIN MJ0367-RELATED"/>
    <property type="match status" value="1"/>
</dbReference>
<dbReference type="Pfam" id="PF00589">
    <property type="entry name" value="Phage_integrase"/>
    <property type="match status" value="1"/>
</dbReference>
<proteinExistence type="inferred from homology"/>
<dbReference type="InterPro" id="IPR013762">
    <property type="entry name" value="Integrase-like_cat_sf"/>
</dbReference>
<reference evidence="5 6" key="1">
    <citation type="journal article" date="2019" name="Genome Biol. Evol.">
        <title>Day and night: Metabolic profiles and evolutionary relationships of six axenic non-marine cyanobacteria.</title>
        <authorList>
            <person name="Will S.E."/>
            <person name="Henke P."/>
            <person name="Boedeker C."/>
            <person name="Huang S."/>
            <person name="Brinkmann H."/>
            <person name="Rohde M."/>
            <person name="Jarek M."/>
            <person name="Friedl T."/>
            <person name="Seufert S."/>
            <person name="Schumacher M."/>
            <person name="Overmann J."/>
            <person name="Neumann-Schaal M."/>
            <person name="Petersen J."/>
        </authorList>
    </citation>
    <scope>NUCLEOTIDE SEQUENCE [LARGE SCALE GENOMIC DNA]</scope>
    <source>
        <strain evidence="5 6">SAG 39.79</strain>
    </source>
</reference>
<keyword evidence="6" id="KW-1185">Reference proteome</keyword>
<dbReference type="InterPro" id="IPR011010">
    <property type="entry name" value="DNA_brk_join_enz"/>
</dbReference>